<dbReference type="Proteomes" id="UP000027937">
    <property type="component" value="Unassembled WGS sequence"/>
</dbReference>
<evidence type="ECO:0000259" key="1">
    <source>
        <dbReference type="Pfam" id="PF03354"/>
    </source>
</evidence>
<evidence type="ECO:0000313" key="4">
    <source>
        <dbReference type="Proteomes" id="UP000027937"/>
    </source>
</evidence>
<dbReference type="PANTHER" id="PTHR41287">
    <property type="match status" value="1"/>
</dbReference>
<name>A0ABR4TGT9_CLOHA</name>
<dbReference type="InterPro" id="IPR046462">
    <property type="entry name" value="TerL_nuclease"/>
</dbReference>
<dbReference type="PANTHER" id="PTHR41287:SF1">
    <property type="entry name" value="PROTEIN YMFN"/>
    <property type="match status" value="1"/>
</dbReference>
<reference evidence="3 4" key="1">
    <citation type="submission" date="2014-02" db="EMBL/GenBank/DDBJ databases">
        <title>Plasmidome dynamics in the species complex Clostridium novyi sensu lato converts strains of independent lineages into distinctly different pathogens.</title>
        <authorList>
            <person name="Skarin H."/>
            <person name="Segerman B."/>
        </authorList>
    </citation>
    <scope>NUCLEOTIDE SEQUENCE [LARGE SCALE GENOMIC DNA]</scope>
    <source>
        <strain evidence="3 4">NCTC 9693</strain>
    </source>
</reference>
<comment type="caution">
    <text evidence="3">The sequence shown here is derived from an EMBL/GenBank/DDBJ whole genome shotgun (WGS) entry which is preliminary data.</text>
</comment>
<dbReference type="Gene3D" id="3.40.50.300">
    <property type="entry name" value="P-loop containing nucleotide triphosphate hydrolases"/>
    <property type="match status" value="1"/>
</dbReference>
<evidence type="ECO:0008006" key="5">
    <source>
        <dbReference type="Google" id="ProtNLM"/>
    </source>
</evidence>
<evidence type="ECO:0000259" key="2">
    <source>
        <dbReference type="Pfam" id="PF20441"/>
    </source>
</evidence>
<dbReference type="InterPro" id="IPR005021">
    <property type="entry name" value="Terminase_largesu-like"/>
</dbReference>
<dbReference type="Pfam" id="PF03354">
    <property type="entry name" value="TerL_ATPase"/>
    <property type="match status" value="1"/>
</dbReference>
<organism evidence="3 4">
    <name type="scientific">Clostridium haemolyticum NCTC 9693</name>
    <dbReference type="NCBI Taxonomy" id="1443114"/>
    <lineage>
        <taxon>Bacteria</taxon>
        <taxon>Bacillati</taxon>
        <taxon>Bacillota</taxon>
        <taxon>Clostridia</taxon>
        <taxon>Eubacteriales</taxon>
        <taxon>Clostridiaceae</taxon>
        <taxon>Clostridium</taxon>
    </lineage>
</organism>
<dbReference type="InterPro" id="IPR046461">
    <property type="entry name" value="TerL_ATPase"/>
</dbReference>
<dbReference type="InterPro" id="IPR027417">
    <property type="entry name" value="P-loop_NTPase"/>
</dbReference>
<dbReference type="Pfam" id="PF20441">
    <property type="entry name" value="TerL_nuclease"/>
    <property type="match status" value="1"/>
</dbReference>
<evidence type="ECO:0000313" key="3">
    <source>
        <dbReference type="EMBL" id="KEI18212.1"/>
    </source>
</evidence>
<protein>
    <recommendedName>
        <fullName evidence="5">Terminase</fullName>
    </recommendedName>
</protein>
<keyword evidence="4" id="KW-1185">Reference proteome</keyword>
<proteinExistence type="predicted"/>
<sequence>MLDEKIIACKKHKWACKRFLNDLSRENTEEFPYYFDEDEGQRAISWLEEFKHSKGPLAGTKIKSHIFIKFVLGNVYGWINKETGYRRFERFYEQVGRKNAKSQTLAGMTTYELAPYHVLGSEVYCLAPVSKQAKAVFNEACNMIRGHKILRRKFKIRESTNEILHRKSNSIMTIFTKEDLRKGDSYNPQLAVIDEYHLFDTSEPVEVMESGMGTRYNPLIAIITTAGRKIFCPCKEEYDHCSKILSPYIDINDDKYFVMICEIDEGDDPFDILNLVKANPIVSTYKVGLDKLKDKLKTAKERTDKRIEYLTKQCNLWTNQKKNKPYMDMEKWNKCKVETIPDLKGIKCTVGIDMSDKIDLTSTTFEFDLENDKVLVLNHCFIPEDTLEDKKKTDKVPYDLWVKQGYITVIPGAKIRNEYIIDYILEKKKQYGFDLDSIAYDPWHCQDIADEFEELGVLAIEIPQTFAMLSEPTKDFRAKVYQGEVLHDGNPVLGYCMSCAVEDKDRKENLKLWKEKKSSERIDAAVSTTISHARMMGILSEGSNDIFYSPDV</sequence>
<feature type="domain" description="Terminase large subunit-like ATPase" evidence="1">
    <location>
        <begin position="67"/>
        <end position="240"/>
    </location>
</feature>
<dbReference type="EMBL" id="JENX01000026">
    <property type="protein sequence ID" value="KEI18212.1"/>
    <property type="molecule type" value="Genomic_DNA"/>
</dbReference>
<gene>
    <name evidence="3" type="ORF">Z960_03520</name>
</gene>
<feature type="domain" description="Terminase large subunit-like endonuclease" evidence="2">
    <location>
        <begin position="251"/>
        <end position="528"/>
    </location>
</feature>
<accession>A0ABR4TGT9</accession>